<evidence type="ECO:0000259" key="2">
    <source>
        <dbReference type="SMART" id="SM00479"/>
    </source>
</evidence>
<keyword evidence="1" id="KW-0378">Hydrolase</keyword>
<dbReference type="PANTHER" id="PTHR30231:SF41">
    <property type="entry name" value="DNA POLYMERASE III SUBUNIT EPSILON"/>
    <property type="match status" value="1"/>
</dbReference>
<dbReference type="CDD" id="cd06127">
    <property type="entry name" value="DEDDh"/>
    <property type="match status" value="1"/>
</dbReference>
<dbReference type="SUPFAM" id="SSF53098">
    <property type="entry name" value="Ribonuclease H-like"/>
    <property type="match status" value="1"/>
</dbReference>
<comment type="caution">
    <text evidence="3">The sequence shown here is derived from an EMBL/GenBank/DDBJ whole genome shotgun (WGS) entry which is preliminary data.</text>
</comment>
<dbReference type="EMBL" id="DVNJ01000001">
    <property type="protein sequence ID" value="HIU62173.1"/>
    <property type="molecule type" value="Genomic_DNA"/>
</dbReference>
<dbReference type="Gene3D" id="3.30.420.10">
    <property type="entry name" value="Ribonuclease H-like superfamily/Ribonuclease H"/>
    <property type="match status" value="1"/>
</dbReference>
<gene>
    <name evidence="3" type="ORF">IAB07_00195</name>
</gene>
<evidence type="ECO:0000313" key="3">
    <source>
        <dbReference type="EMBL" id="HIU62173.1"/>
    </source>
</evidence>
<organism evidence="3 4">
    <name type="scientific">Candidatus Caccalectryoclostridium excrementigallinarum</name>
    <dbReference type="NCBI Taxonomy" id="2840710"/>
    <lineage>
        <taxon>Bacteria</taxon>
        <taxon>Bacillati</taxon>
        <taxon>Bacillota</taxon>
        <taxon>Clostridia</taxon>
        <taxon>Christensenellales</taxon>
        <taxon>Christensenellaceae</taxon>
        <taxon>Christensenellaceae incertae sedis</taxon>
        <taxon>Candidatus Caccalectryoclostridium</taxon>
    </lineage>
</organism>
<sequence>MRIEDRFEQLTEGKYPYLKFKDATILKAEKRVRVSLSAPYEKCDELMKSGEDKQIERTIKDIFAAEGITYEVEVIFKKVYYNAEIIKHITEKFISEQYAAYCSQIAENAIETAVTDGTPIITLNLPDYLAGAFVGAEIPSSIEKHIFDLYGVKPQIKIVEYSGKAYDISSVPKLEAVTVKQYLHVTSEEMGLIGETIGEPAVYISRAPKKGDVCLAGTVSDLQDKISKKQYHYHTFKLSDTTGEVECIKFTRRKKGGVLGALENGNTVKVRGSFEDGEHSFGEPKFIVSELSLCKIDYSAVDDSEPKRTVCESVPIIPYNDSADNLEQILSESHPRISGRTYVALDFETTGKNPALCKVIEIGMARMTDGRVVEYFDTFVDPGIPIPADASRVNNIFDPDVKGAPDIRSVLPQMMKFIGDAPIIAHNGNGYDYLILARILKDEGMELKNELIDTLEIADELHVPGRHRLGDLCEYFHIPLLDAHRAYADCIATAKLFAALVRFADARKNR</sequence>
<proteinExistence type="predicted"/>
<reference evidence="3" key="1">
    <citation type="submission" date="2020-10" db="EMBL/GenBank/DDBJ databases">
        <authorList>
            <person name="Gilroy R."/>
        </authorList>
    </citation>
    <scope>NUCLEOTIDE SEQUENCE</scope>
    <source>
        <strain evidence="3">9366</strain>
    </source>
</reference>
<dbReference type="InterPro" id="IPR012337">
    <property type="entry name" value="RNaseH-like_sf"/>
</dbReference>
<evidence type="ECO:0000313" key="4">
    <source>
        <dbReference type="Proteomes" id="UP000824145"/>
    </source>
</evidence>
<dbReference type="AlphaFoldDB" id="A0A9D1MKE8"/>
<feature type="domain" description="Exonuclease" evidence="2">
    <location>
        <begin position="341"/>
        <end position="506"/>
    </location>
</feature>
<reference evidence="3" key="2">
    <citation type="journal article" date="2021" name="PeerJ">
        <title>Extensive microbial diversity within the chicken gut microbiome revealed by metagenomics and culture.</title>
        <authorList>
            <person name="Gilroy R."/>
            <person name="Ravi A."/>
            <person name="Getino M."/>
            <person name="Pursley I."/>
            <person name="Horton D.L."/>
            <person name="Alikhan N.F."/>
            <person name="Baker D."/>
            <person name="Gharbi K."/>
            <person name="Hall N."/>
            <person name="Watson M."/>
            <person name="Adriaenssens E.M."/>
            <person name="Foster-Nyarko E."/>
            <person name="Jarju S."/>
            <person name="Secka A."/>
            <person name="Antonio M."/>
            <person name="Oren A."/>
            <person name="Chaudhuri R.R."/>
            <person name="La Ragione R."/>
            <person name="Hildebrand F."/>
            <person name="Pallen M.J."/>
        </authorList>
    </citation>
    <scope>NUCLEOTIDE SEQUENCE</scope>
    <source>
        <strain evidence="3">9366</strain>
    </source>
</reference>
<dbReference type="PANTHER" id="PTHR30231">
    <property type="entry name" value="DNA POLYMERASE III SUBUNIT EPSILON"/>
    <property type="match status" value="1"/>
</dbReference>
<dbReference type="GO" id="GO:0045004">
    <property type="term" value="P:DNA replication proofreading"/>
    <property type="evidence" value="ECO:0007669"/>
    <property type="project" value="TreeGrafter"/>
</dbReference>
<protein>
    <recommendedName>
        <fullName evidence="2">Exonuclease domain-containing protein</fullName>
    </recommendedName>
</protein>
<dbReference type="InterPro" id="IPR013520">
    <property type="entry name" value="Ribonucl_H"/>
</dbReference>
<accession>A0A9D1MKE8</accession>
<keyword evidence="1" id="KW-0269">Exonuclease</keyword>
<dbReference type="Pfam" id="PF00929">
    <property type="entry name" value="RNase_T"/>
    <property type="match status" value="1"/>
</dbReference>
<dbReference type="GO" id="GO:0008408">
    <property type="term" value="F:3'-5' exonuclease activity"/>
    <property type="evidence" value="ECO:0007669"/>
    <property type="project" value="TreeGrafter"/>
</dbReference>
<dbReference type="GO" id="GO:0005829">
    <property type="term" value="C:cytosol"/>
    <property type="evidence" value="ECO:0007669"/>
    <property type="project" value="TreeGrafter"/>
</dbReference>
<dbReference type="Proteomes" id="UP000824145">
    <property type="component" value="Unassembled WGS sequence"/>
</dbReference>
<dbReference type="SMART" id="SM00479">
    <property type="entry name" value="EXOIII"/>
    <property type="match status" value="1"/>
</dbReference>
<dbReference type="InterPro" id="IPR012340">
    <property type="entry name" value="NA-bd_OB-fold"/>
</dbReference>
<keyword evidence="1" id="KW-0540">Nuclease</keyword>
<dbReference type="InterPro" id="IPR036397">
    <property type="entry name" value="RNaseH_sf"/>
</dbReference>
<name>A0A9D1MKE8_9FIRM</name>
<dbReference type="GO" id="GO:0003676">
    <property type="term" value="F:nucleic acid binding"/>
    <property type="evidence" value="ECO:0007669"/>
    <property type="project" value="InterPro"/>
</dbReference>
<dbReference type="FunFam" id="3.30.420.10:FF:000045">
    <property type="entry name" value="3'-5' exonuclease DinG"/>
    <property type="match status" value="1"/>
</dbReference>
<evidence type="ECO:0000256" key="1">
    <source>
        <dbReference type="ARBA" id="ARBA00022839"/>
    </source>
</evidence>
<dbReference type="Gene3D" id="2.40.50.140">
    <property type="entry name" value="Nucleic acid-binding proteins"/>
    <property type="match status" value="1"/>
</dbReference>